<keyword evidence="3" id="KW-0482">Metalloprotease</keyword>
<feature type="transmembrane region" description="Helical" evidence="1">
    <location>
        <begin position="153"/>
        <end position="175"/>
    </location>
</feature>
<feature type="transmembrane region" description="Helical" evidence="1">
    <location>
        <begin position="6"/>
        <end position="27"/>
    </location>
</feature>
<keyword evidence="1" id="KW-0472">Membrane</keyword>
<evidence type="ECO:0000256" key="1">
    <source>
        <dbReference type="SAM" id="Phobius"/>
    </source>
</evidence>
<dbReference type="AlphaFoldDB" id="A0A2A7B4B3"/>
<dbReference type="GO" id="GO:0008237">
    <property type="term" value="F:metallopeptidase activity"/>
    <property type="evidence" value="ECO:0007669"/>
    <property type="project" value="UniProtKB-KW"/>
</dbReference>
<dbReference type="OrthoDB" id="1437285at2"/>
<accession>A0A2A7B4B3</accession>
<feature type="domain" description="CAAX prenyl protease 2/Lysostaphin resistance protein A-like" evidence="2">
    <location>
        <begin position="96"/>
        <end position="194"/>
    </location>
</feature>
<feature type="transmembrane region" description="Helical" evidence="1">
    <location>
        <begin position="130"/>
        <end position="147"/>
    </location>
</feature>
<dbReference type="GO" id="GO:0006508">
    <property type="term" value="P:proteolysis"/>
    <property type="evidence" value="ECO:0007669"/>
    <property type="project" value="UniProtKB-KW"/>
</dbReference>
<feature type="transmembrane region" description="Helical" evidence="1">
    <location>
        <begin position="48"/>
        <end position="70"/>
    </location>
</feature>
<dbReference type="GO" id="GO:0004175">
    <property type="term" value="F:endopeptidase activity"/>
    <property type="evidence" value="ECO:0007669"/>
    <property type="project" value="UniProtKB-ARBA"/>
</dbReference>
<dbReference type="Pfam" id="PF02517">
    <property type="entry name" value="Rce1-like"/>
    <property type="match status" value="1"/>
</dbReference>
<keyword evidence="3" id="KW-0645">Protease</keyword>
<dbReference type="EMBL" id="NOUV01000016">
    <property type="protein sequence ID" value="PDX86223.1"/>
    <property type="molecule type" value="Genomic_DNA"/>
</dbReference>
<name>A0A2A7B4B3_9FIRM</name>
<evidence type="ECO:0000259" key="2">
    <source>
        <dbReference type="Pfam" id="PF02517"/>
    </source>
</evidence>
<dbReference type="RefSeq" id="WP_097793058.1">
    <property type="nucleotide sequence ID" value="NZ_NOUV01000016.1"/>
</dbReference>
<proteinExistence type="predicted"/>
<gene>
    <name evidence="3" type="ORF">CHR60_10970</name>
</gene>
<keyword evidence="3" id="KW-0378">Hydrolase</keyword>
<reference evidence="3 4" key="1">
    <citation type="journal article" date="2017" name="Front. Microbiol.">
        <title>New Insights into the Diversity of the Genus Faecalibacterium.</title>
        <authorList>
            <person name="Benevides L."/>
            <person name="Burman S."/>
            <person name="Martin R."/>
            <person name="Robert V."/>
            <person name="Thomas M."/>
            <person name="Miquel S."/>
            <person name="Chain F."/>
            <person name="Sokol H."/>
            <person name="Bermudez-Humaran L.G."/>
            <person name="Morrison M."/>
            <person name="Langella P."/>
            <person name="Azevedo V.A."/>
            <person name="Chatel J.M."/>
            <person name="Soares S."/>
        </authorList>
    </citation>
    <scope>NUCLEOTIDE SEQUENCE [LARGE SCALE GENOMIC DNA]</scope>
    <source>
        <strain evidence="3 4">AHMP21</strain>
    </source>
</reference>
<dbReference type="Proteomes" id="UP000220904">
    <property type="component" value="Unassembled WGS sequence"/>
</dbReference>
<dbReference type="InterPro" id="IPR003675">
    <property type="entry name" value="Rce1/LyrA-like_dom"/>
</dbReference>
<sequence>MILLNQITSAVLQLLIFSGVPFVWYILTQKKVKGFFEWLGISTAAAPPLNAMFCILAGFLAALFLPYMWLYRSGNLNYQGFTVDAFRQTGWSIETSAVILIWAIVQTSLSEEILFRGFLCKRLCHKFGEKTGNAVQALIFGMVHITALPDKNIPALCVIVLLTGGIGYALGWLSLQKAQGSILYGWTIHAAVNILSTIMVFTFLLPKGTA</sequence>
<evidence type="ECO:0000313" key="3">
    <source>
        <dbReference type="EMBL" id="PDX86223.1"/>
    </source>
</evidence>
<evidence type="ECO:0000313" key="4">
    <source>
        <dbReference type="Proteomes" id="UP000220904"/>
    </source>
</evidence>
<keyword evidence="1" id="KW-0812">Transmembrane</keyword>
<protein>
    <submittedName>
        <fullName evidence="3">CPBP family intramembrane metalloprotease</fullName>
    </submittedName>
</protein>
<feature type="transmembrane region" description="Helical" evidence="1">
    <location>
        <begin position="182"/>
        <end position="205"/>
    </location>
</feature>
<dbReference type="GO" id="GO:0080120">
    <property type="term" value="P:CAAX-box protein maturation"/>
    <property type="evidence" value="ECO:0007669"/>
    <property type="project" value="UniProtKB-ARBA"/>
</dbReference>
<comment type="caution">
    <text evidence="3">The sequence shown here is derived from an EMBL/GenBank/DDBJ whole genome shotgun (WGS) entry which is preliminary data.</text>
</comment>
<keyword evidence="1" id="KW-1133">Transmembrane helix</keyword>
<organism evidence="3 4">
    <name type="scientific">Faecalibacterium prausnitzii</name>
    <dbReference type="NCBI Taxonomy" id="853"/>
    <lineage>
        <taxon>Bacteria</taxon>
        <taxon>Bacillati</taxon>
        <taxon>Bacillota</taxon>
        <taxon>Clostridia</taxon>
        <taxon>Eubacteriales</taxon>
        <taxon>Oscillospiraceae</taxon>
        <taxon>Faecalibacterium</taxon>
    </lineage>
</organism>